<feature type="signal peptide" evidence="1">
    <location>
        <begin position="1"/>
        <end position="24"/>
    </location>
</feature>
<evidence type="ECO:0000256" key="1">
    <source>
        <dbReference type="SAM" id="SignalP"/>
    </source>
</evidence>
<organism evidence="2 3">
    <name type="scientific">Pseudidiomarina aquimaris</name>
    <dbReference type="NCBI Taxonomy" id="641841"/>
    <lineage>
        <taxon>Bacteria</taxon>
        <taxon>Pseudomonadati</taxon>
        <taxon>Pseudomonadota</taxon>
        <taxon>Gammaproteobacteria</taxon>
        <taxon>Alteromonadales</taxon>
        <taxon>Idiomarinaceae</taxon>
        <taxon>Pseudidiomarina</taxon>
    </lineage>
</organism>
<dbReference type="EMBL" id="PIPT01000002">
    <property type="protein sequence ID" value="RUO50107.1"/>
    <property type="molecule type" value="Genomic_DNA"/>
</dbReference>
<keyword evidence="1" id="KW-0732">Signal</keyword>
<comment type="caution">
    <text evidence="2">The sequence shown here is derived from an EMBL/GenBank/DDBJ whole genome shotgun (WGS) entry which is preliminary data.</text>
</comment>
<feature type="chain" id="PRO_5019212614" description="EF-hand domain-containing protein" evidence="1">
    <location>
        <begin position="25"/>
        <end position="301"/>
    </location>
</feature>
<evidence type="ECO:0000313" key="3">
    <source>
        <dbReference type="Proteomes" id="UP000286678"/>
    </source>
</evidence>
<proteinExistence type="predicted"/>
<evidence type="ECO:0000313" key="2">
    <source>
        <dbReference type="EMBL" id="RUO50107.1"/>
    </source>
</evidence>
<dbReference type="OrthoDB" id="6235255at2"/>
<accession>A0A432XN37</accession>
<reference evidence="3" key="1">
    <citation type="journal article" date="2018" name="Front. Microbiol.">
        <title>Genome-Based Analysis Reveals the Taxonomy and Diversity of the Family Idiomarinaceae.</title>
        <authorList>
            <person name="Liu Y."/>
            <person name="Lai Q."/>
            <person name="Shao Z."/>
        </authorList>
    </citation>
    <scope>NUCLEOTIDE SEQUENCE [LARGE SCALE GENOMIC DNA]</scope>
    <source>
        <strain evidence="3">SW15</strain>
    </source>
</reference>
<dbReference type="RefSeq" id="WP_126832995.1">
    <property type="nucleotide sequence ID" value="NZ_PIPT01000002.1"/>
</dbReference>
<gene>
    <name evidence="2" type="ORF">CWE21_02995</name>
</gene>
<name>A0A432XN37_9GAMM</name>
<dbReference type="AlphaFoldDB" id="A0A432XN37"/>
<keyword evidence="3" id="KW-1185">Reference proteome</keyword>
<sequence>MIKKNIAYASAVLSMLALSSTAEAQEVTRTIEFSGQVSGVYEALSGKDITEFQITLGVDDTVTPSSSSSTSINHSSNGYLQTLDLVFFDSQGVEVEQPFDSSYESAPYSSLTYYADTNNEYISFNFEIAGGDGHFSISFSAPVGGLFSSFSPEPMLLAEPTQAQFSSHLDLYSPYAHDDAYGSLLSVNTIYPDDDEDGYPNNVDACPVSIMDETVLFDGWYDSGVTNHMDDSGCSITDHYAACEAEEQEAPRRGIRSVRSGPSSCEKAVSYDLVADGVISYAEARALREALYESSTSSGLR</sequence>
<dbReference type="Proteomes" id="UP000286678">
    <property type="component" value="Unassembled WGS sequence"/>
</dbReference>
<protein>
    <recommendedName>
        <fullName evidence="4">EF-hand domain-containing protein</fullName>
    </recommendedName>
</protein>
<evidence type="ECO:0008006" key="4">
    <source>
        <dbReference type="Google" id="ProtNLM"/>
    </source>
</evidence>